<sequence length="1301" mass="149179">MSRGVITVGSTMRIPLLYQGEYSQWRERFMNYLEEQTDGEAMIHSITHDRKPAILYECETFKAIEGDQFLDTYLRYVQVINDLKKCGYKKDNCEFNYKFLNNLQPKWKQYGTLMRQTKNLMDINIDVIYNILKQNQGDMNEAIGYKKKVVVVSSNPLALMESSSDSDQAISANMVFIAKMKKVLSNSEESLSSVEKTIAEVSYYSSNSESDSEYETSYYYNNSTSYGLFVDNDDDQETFHDAVEFASEYVNENHIVSQKDHNESEVDHNESKDKEHLINNLIAKYFCKAKELRPSLYDERVIGLGYTLMFLTYLDEALKIKKFKIARENKIEFAYDYGNLNGMTDTFRVSNKTCEWDEEDVSSNDNEVMEVKSLMALVEEESVFVSKECARNGECVQVSIRKVHTLLELEDNDERKYFLDYLCIDLNYVEEQRNNLLSKHRDLVQTLNTCKEQLLKEKEDVEIVKEKDIANDGMGSMEIRKEQKQTPIPLPTRSPRNVSYSDKTVSEELTDNVSPTTATTSKVSSTITRKQRSISFRSKTLPGSIAGMCRRRGLIRSHIKNKFITHEFFISKIREVLDHCNKVVPDTTFEKTKEMITKEMSRLVNLAVTKDRELDPIKAQELIAKELATHGPKMIEELFRKHMQNTTLNLYPTTSSSTAGKSSADLQHQLYLNMKSKPQDQAADPEIWKILKAKIPSCRNDSSVVNLSKTRFRVYGYCRGMHTCSENKGVGFRDLSHLNRKGFSGSDLNWRFSRVLCKVASDYRNYSTSIESHVKDTSWETIYIQGGLNVKPLVFDDSSSLDVHEKKETRIESEIEKEAWKLLRGSIVDYCGTPVGTLAAADPADKLPLNYDQVFIRDFVPSALAFLLNGEGEIVKNFLLHTLQLQSWEKTVDCHSPGQGLMPASFKVRSVPLDGKPGEFEDVLDPDFGESAIGRVAPVDSGLWWIILLRAYGKITGDYTLQERIDVQTGIRLILKLCLSDGFDMFPTLLVTDGSCMIDRRMGIHGHPLEIQALFYSALRCSREMVTVNDTTKDLVAAINNRLSALSFHIREYYWVDMKKINEIYRYKTEEYSTEAVNKFNIYPEQIPSWLVDWIPETGGYLIGNLQPAHMDFRFFTLGNLWSIVSSLGTPKQNDGILNVIEEKWDDLVANMPLKICYPALEYEEWRIITGTLGHTIMADPGLRSFGRPLGPAFTLACIKMKRPELARKAIALAEKRLSADEWPEYYDTRHGRFIGKQARLYQTWTIAGFLTSKKLLENPEMASKLFWEEDYELLENCVCGLGKHRRKKCSRSAARSHIVT</sequence>
<dbReference type="Gene3D" id="1.50.10.10">
    <property type="match status" value="1"/>
</dbReference>
<feature type="compositionally biased region" description="Polar residues" evidence="7">
    <location>
        <begin position="511"/>
        <end position="526"/>
    </location>
</feature>
<comment type="catalytic activity">
    <reaction evidence="1">
        <text>Hydrolysis of terminal non-reducing beta-D-fructofuranoside residues in beta-D-fructofuranosides.</text>
        <dbReference type="EC" id="3.2.1.26"/>
    </reaction>
</comment>
<dbReference type="PANTHER" id="PTHR31916">
    <property type="match status" value="1"/>
</dbReference>
<evidence type="ECO:0000256" key="3">
    <source>
        <dbReference type="ARBA" id="ARBA00012758"/>
    </source>
</evidence>
<protein>
    <recommendedName>
        <fullName evidence="3">beta-fructofuranosidase</fullName>
        <ecNumber evidence="3">3.2.1.26</ecNumber>
    </recommendedName>
</protein>
<gene>
    <name evidence="8" type="ORF">Tco_0861602</name>
</gene>
<dbReference type="EC" id="3.2.1.26" evidence="3"/>
<keyword evidence="5" id="KW-0119">Carbohydrate metabolism</keyword>
<evidence type="ECO:0000256" key="6">
    <source>
        <dbReference type="ARBA" id="ARBA00023295"/>
    </source>
</evidence>
<dbReference type="Proteomes" id="UP001151760">
    <property type="component" value="Unassembled WGS sequence"/>
</dbReference>
<feature type="compositionally biased region" description="Polar residues" evidence="7">
    <location>
        <begin position="494"/>
        <end position="503"/>
    </location>
</feature>
<dbReference type="PANTHER" id="PTHR31916:SF49">
    <property type="entry name" value="ALKALINE_NEUTRAL INVERTASE C, MITOCHONDRIAL"/>
    <property type="match status" value="1"/>
</dbReference>
<dbReference type="InterPro" id="IPR024746">
    <property type="entry name" value="Glyco_hydro_100"/>
</dbReference>
<evidence type="ECO:0000313" key="9">
    <source>
        <dbReference type="Proteomes" id="UP001151760"/>
    </source>
</evidence>
<feature type="region of interest" description="Disordered" evidence="7">
    <location>
        <begin position="482"/>
        <end position="526"/>
    </location>
</feature>
<dbReference type="InterPro" id="IPR008928">
    <property type="entry name" value="6-hairpin_glycosidase_sf"/>
</dbReference>
<organism evidence="8 9">
    <name type="scientific">Tanacetum coccineum</name>
    <dbReference type="NCBI Taxonomy" id="301880"/>
    <lineage>
        <taxon>Eukaryota</taxon>
        <taxon>Viridiplantae</taxon>
        <taxon>Streptophyta</taxon>
        <taxon>Embryophyta</taxon>
        <taxon>Tracheophyta</taxon>
        <taxon>Spermatophyta</taxon>
        <taxon>Magnoliopsida</taxon>
        <taxon>eudicotyledons</taxon>
        <taxon>Gunneridae</taxon>
        <taxon>Pentapetalae</taxon>
        <taxon>asterids</taxon>
        <taxon>campanulids</taxon>
        <taxon>Asterales</taxon>
        <taxon>Asteraceae</taxon>
        <taxon>Asteroideae</taxon>
        <taxon>Anthemideae</taxon>
        <taxon>Anthemidinae</taxon>
        <taxon>Tanacetum</taxon>
    </lineage>
</organism>
<dbReference type="SUPFAM" id="SSF48208">
    <property type="entry name" value="Six-hairpin glycosidases"/>
    <property type="match status" value="1"/>
</dbReference>
<dbReference type="Pfam" id="PF12899">
    <property type="entry name" value="Glyco_hydro_100"/>
    <property type="match status" value="1"/>
</dbReference>
<evidence type="ECO:0000256" key="2">
    <source>
        <dbReference type="ARBA" id="ARBA00007671"/>
    </source>
</evidence>
<evidence type="ECO:0000313" key="8">
    <source>
        <dbReference type="EMBL" id="GJT14560.1"/>
    </source>
</evidence>
<keyword evidence="6" id="KW-0326">Glycosidase</keyword>
<dbReference type="EMBL" id="BQNB010013323">
    <property type="protein sequence ID" value="GJT14560.1"/>
    <property type="molecule type" value="Genomic_DNA"/>
</dbReference>
<evidence type="ECO:0000256" key="7">
    <source>
        <dbReference type="SAM" id="MobiDB-lite"/>
    </source>
</evidence>
<comment type="similarity">
    <text evidence="2">Belongs to the glycosyl hydrolase 100 family.</text>
</comment>
<evidence type="ECO:0000256" key="5">
    <source>
        <dbReference type="ARBA" id="ARBA00023277"/>
    </source>
</evidence>
<dbReference type="InterPro" id="IPR012341">
    <property type="entry name" value="6hp_glycosidase-like_sf"/>
</dbReference>
<name>A0ABQ5BI97_9ASTR</name>
<reference evidence="8" key="1">
    <citation type="journal article" date="2022" name="Int. J. Mol. Sci.">
        <title>Draft Genome of Tanacetum Coccineum: Genomic Comparison of Closely Related Tanacetum-Family Plants.</title>
        <authorList>
            <person name="Yamashiro T."/>
            <person name="Shiraishi A."/>
            <person name="Nakayama K."/>
            <person name="Satake H."/>
        </authorList>
    </citation>
    <scope>NUCLEOTIDE SEQUENCE</scope>
</reference>
<evidence type="ECO:0000256" key="1">
    <source>
        <dbReference type="ARBA" id="ARBA00000094"/>
    </source>
</evidence>
<keyword evidence="4" id="KW-0378">Hydrolase</keyword>
<keyword evidence="9" id="KW-1185">Reference proteome</keyword>
<proteinExistence type="inferred from homology"/>
<comment type="caution">
    <text evidence="8">The sequence shown here is derived from an EMBL/GenBank/DDBJ whole genome shotgun (WGS) entry which is preliminary data.</text>
</comment>
<accession>A0ABQ5BI97</accession>
<evidence type="ECO:0000256" key="4">
    <source>
        <dbReference type="ARBA" id="ARBA00022801"/>
    </source>
</evidence>
<reference evidence="8" key="2">
    <citation type="submission" date="2022-01" db="EMBL/GenBank/DDBJ databases">
        <authorList>
            <person name="Yamashiro T."/>
            <person name="Shiraishi A."/>
            <person name="Satake H."/>
            <person name="Nakayama K."/>
        </authorList>
    </citation>
    <scope>NUCLEOTIDE SEQUENCE</scope>
</reference>